<dbReference type="GO" id="GO:0005737">
    <property type="term" value="C:cytoplasm"/>
    <property type="evidence" value="ECO:0007669"/>
    <property type="project" value="TreeGrafter"/>
</dbReference>
<dbReference type="InterPro" id="IPR012677">
    <property type="entry name" value="Nucleotide-bd_a/b_plait_sf"/>
</dbReference>
<evidence type="ECO:0000259" key="3">
    <source>
        <dbReference type="PROSITE" id="PS50102"/>
    </source>
</evidence>
<dbReference type="GO" id="GO:0008135">
    <property type="term" value="F:translation factor activity, RNA binding"/>
    <property type="evidence" value="ECO:0007669"/>
    <property type="project" value="TreeGrafter"/>
</dbReference>
<protein>
    <recommendedName>
        <fullName evidence="3">RRM domain-containing protein</fullName>
    </recommendedName>
</protein>
<gene>
    <name evidence="4" type="ORF">QR680_002144</name>
</gene>
<dbReference type="Gene3D" id="4.10.640.40">
    <property type="entry name" value="Cytoplasmic polyadenylation element-binding protein, ZZ domain"/>
    <property type="match status" value="1"/>
</dbReference>
<organism evidence="4 5">
    <name type="scientific">Steinernema hermaphroditum</name>
    <dbReference type="NCBI Taxonomy" id="289476"/>
    <lineage>
        <taxon>Eukaryota</taxon>
        <taxon>Metazoa</taxon>
        <taxon>Ecdysozoa</taxon>
        <taxon>Nematoda</taxon>
        <taxon>Chromadorea</taxon>
        <taxon>Rhabditida</taxon>
        <taxon>Tylenchina</taxon>
        <taxon>Panagrolaimomorpha</taxon>
        <taxon>Strongyloidoidea</taxon>
        <taxon>Steinernematidae</taxon>
        <taxon>Steinernema</taxon>
    </lineage>
</organism>
<evidence type="ECO:0000313" key="5">
    <source>
        <dbReference type="Proteomes" id="UP001175271"/>
    </source>
</evidence>
<evidence type="ECO:0000256" key="2">
    <source>
        <dbReference type="PROSITE-ProRule" id="PRU00176"/>
    </source>
</evidence>
<dbReference type="PANTHER" id="PTHR12566">
    <property type="entry name" value="CYTOPLASMIC POLYADENYLATION ELEMENT BINDING PROTEIN CPEB"/>
    <property type="match status" value="1"/>
</dbReference>
<dbReference type="Gene3D" id="3.30.70.330">
    <property type="match status" value="2"/>
</dbReference>
<dbReference type="GO" id="GO:0043005">
    <property type="term" value="C:neuron projection"/>
    <property type="evidence" value="ECO:0007669"/>
    <property type="project" value="TreeGrafter"/>
</dbReference>
<feature type="domain" description="RRM" evidence="3">
    <location>
        <begin position="19"/>
        <end position="106"/>
    </location>
</feature>
<dbReference type="GO" id="GO:0005634">
    <property type="term" value="C:nucleus"/>
    <property type="evidence" value="ECO:0007669"/>
    <property type="project" value="TreeGrafter"/>
</dbReference>
<dbReference type="SUPFAM" id="SSF54928">
    <property type="entry name" value="RNA-binding domain, RBD"/>
    <property type="match status" value="1"/>
</dbReference>
<dbReference type="CDD" id="cd12724">
    <property type="entry name" value="RRM1_CPEB2_like"/>
    <property type="match status" value="1"/>
</dbReference>
<sequence length="314" mass="35262">MHAGTFRITTVPHSPTFSKKVFLGGLPPDIDERQLTHCFSVFGKHLIDWPHKNDSCYQFPPQGYAFVIFEKTSSVVSLLSQCAHVGGKFIITLSSLSVRNKQVQVRPWMLSDCFYIYAPAPPPNYRLTVFVGGVPRPTTAAQLAALLQTNFGCVLQVTIDVDSSLLYPRGSARVRFAFLHSYMAAVGKRFLRFDNSEHQKNMEIKPFVVDDAKCDKCGSDEAKFCGSSKCLSYYCTACWEEAHESDMHEPVVVGPKRSRRTRKQQIPPHQFVRAVCNPVRTVTSESTSWPVCPRNAYNTNFVCSIASLQMKATF</sequence>
<dbReference type="InterPro" id="IPR035979">
    <property type="entry name" value="RBD_domain_sf"/>
</dbReference>
<dbReference type="EMBL" id="JAUCMV010000005">
    <property type="protein sequence ID" value="KAK0397489.1"/>
    <property type="molecule type" value="Genomic_DNA"/>
</dbReference>
<evidence type="ECO:0000256" key="1">
    <source>
        <dbReference type="ARBA" id="ARBA00022884"/>
    </source>
</evidence>
<feature type="domain" description="RRM" evidence="3">
    <location>
        <begin position="127"/>
        <end position="198"/>
    </location>
</feature>
<dbReference type="Pfam" id="PF16367">
    <property type="entry name" value="RRM_7"/>
    <property type="match status" value="1"/>
</dbReference>
<keyword evidence="1 2" id="KW-0694">RNA-binding</keyword>
<dbReference type="GO" id="GO:0003730">
    <property type="term" value="F:mRNA 3'-UTR binding"/>
    <property type="evidence" value="ECO:0007669"/>
    <property type="project" value="InterPro"/>
</dbReference>
<dbReference type="InterPro" id="IPR038446">
    <property type="entry name" value="CEBP_ZZ_sf"/>
</dbReference>
<dbReference type="GO" id="GO:2000766">
    <property type="term" value="P:negative regulation of cytoplasmic translation"/>
    <property type="evidence" value="ECO:0007669"/>
    <property type="project" value="TreeGrafter"/>
</dbReference>
<dbReference type="SMART" id="SM00360">
    <property type="entry name" value="RRM"/>
    <property type="match status" value="2"/>
</dbReference>
<dbReference type="Proteomes" id="UP001175271">
    <property type="component" value="Unassembled WGS sequence"/>
</dbReference>
<reference evidence="4" key="1">
    <citation type="submission" date="2023-06" db="EMBL/GenBank/DDBJ databases">
        <title>Genomic analysis of the entomopathogenic nematode Steinernema hermaphroditum.</title>
        <authorList>
            <person name="Schwarz E.M."/>
            <person name="Heppert J.K."/>
            <person name="Baniya A."/>
            <person name="Schwartz H.T."/>
            <person name="Tan C.-H."/>
            <person name="Antoshechkin I."/>
            <person name="Sternberg P.W."/>
            <person name="Goodrich-Blair H."/>
            <person name="Dillman A.R."/>
        </authorList>
    </citation>
    <scope>NUCLEOTIDE SEQUENCE</scope>
    <source>
        <strain evidence="4">PS9179</strain>
        <tissue evidence="4">Whole animal</tissue>
    </source>
</reference>
<dbReference type="InterPro" id="IPR032296">
    <property type="entry name" value="CEBP_ZZ"/>
</dbReference>
<dbReference type="PANTHER" id="PTHR12566:SF6">
    <property type="entry name" value="FOG-1 PROTEIN"/>
    <property type="match status" value="1"/>
</dbReference>
<dbReference type="GO" id="GO:0045202">
    <property type="term" value="C:synapse"/>
    <property type="evidence" value="ECO:0007669"/>
    <property type="project" value="TreeGrafter"/>
</dbReference>
<dbReference type="InterPro" id="IPR034819">
    <property type="entry name" value="CPEB"/>
</dbReference>
<dbReference type="Pfam" id="PF16366">
    <property type="entry name" value="CEBP_ZZ"/>
    <property type="match status" value="1"/>
</dbReference>
<name>A0AA39LHP9_9BILA</name>
<dbReference type="InterPro" id="IPR000504">
    <property type="entry name" value="RRM_dom"/>
</dbReference>
<keyword evidence="5" id="KW-1185">Reference proteome</keyword>
<dbReference type="GO" id="GO:0043022">
    <property type="term" value="F:ribosome binding"/>
    <property type="evidence" value="ECO:0007669"/>
    <property type="project" value="TreeGrafter"/>
</dbReference>
<proteinExistence type="predicted"/>
<dbReference type="PROSITE" id="PS50102">
    <property type="entry name" value="RRM"/>
    <property type="match status" value="2"/>
</dbReference>
<evidence type="ECO:0000313" key="4">
    <source>
        <dbReference type="EMBL" id="KAK0397489.1"/>
    </source>
</evidence>
<dbReference type="GO" id="GO:0000900">
    <property type="term" value="F:mRNA regulatory element binding translation repressor activity"/>
    <property type="evidence" value="ECO:0007669"/>
    <property type="project" value="TreeGrafter"/>
</dbReference>
<comment type="caution">
    <text evidence="4">The sequence shown here is derived from an EMBL/GenBank/DDBJ whole genome shotgun (WGS) entry which is preliminary data.</text>
</comment>
<accession>A0AA39LHP9</accession>
<dbReference type="AlphaFoldDB" id="A0AA39LHP9"/>